<dbReference type="SUPFAM" id="SSF52540">
    <property type="entry name" value="P-loop containing nucleoside triphosphate hydrolases"/>
    <property type="match status" value="1"/>
</dbReference>
<dbReference type="KEGG" id="ota:OT_ostta03g01870"/>
<dbReference type="PANTHER" id="PTHR45644:SF3">
    <property type="entry name" value="FI08533P-RELATED"/>
    <property type="match status" value="1"/>
</dbReference>
<sequence length="711" mass="78361">MALAISSLSATSSRATVNVRGARRDHHVGHRRVACLALPTLPSSTKEQIEQCARAILEAQANGISTQAIELNLPLIGATDLDDWPGGVRQQYAALGPMVSEVLKRINAGTDGKPQQRIIDDADAVAAITLGSDVIVSFPTAEVLDDLRAIEKQAEYRLKIIANPQWNTSGAIIGDFGIGPWRKRAENFVAKFEPVYYLKEQRIQGEIVRTLKVYPNDWQVFALAPGADNKIVAEPLGTFTKRPLYDELKTLLESREGSVASMNWVERAKREATFNAKSLQQTPKEEIAALTRQITLLTLTRAHSSTMSRAQGGQPSIFQELFLVGCSAILSMIVLNFGLKRMDPNRQNSKAAIERKKELATRLGRPNLDTNVYEDVIAMDVANPDHIDVTFNSIGGLEDTKQSLYELVILPLVRPELFARGKLLQPAKGVLLYGPPGTGKTLLAKALAKESGACFINVRSSTLQSKWFGDAQKLVSAVFTLAFKLQPSIIFIDEIDSFLGTRKSGEHEATATMKTEFMTLWDGFNTDDSAQVMVLGATNRPWDVDEAILRRLPRAFEVGLPNVEQRAQVLAVTLKGENLDDGFISQERSCALWMIASETEGFSGSDLRDLCKQAAYGPVRDFLKIEREKASIGQRASGRPRAISYADFKAVLDTSPPSTEAASLYQQHDFRRRAARDVRNGERVNTEMQDLLAQLMKAIAMQNSDASDELD</sequence>
<dbReference type="AlphaFoldDB" id="A0A1Y5I6T5"/>
<dbReference type="SMART" id="SM00382">
    <property type="entry name" value="AAA"/>
    <property type="match status" value="1"/>
</dbReference>
<dbReference type="EMBL" id="KZ155826">
    <property type="protein sequence ID" value="OUS43793.1"/>
    <property type="molecule type" value="Genomic_DNA"/>
</dbReference>
<dbReference type="Gene3D" id="1.10.8.60">
    <property type="match status" value="1"/>
</dbReference>
<evidence type="ECO:0000256" key="4">
    <source>
        <dbReference type="ARBA" id="ARBA00022840"/>
    </source>
</evidence>
<dbReference type="InterPro" id="IPR003593">
    <property type="entry name" value="AAA+_ATPase"/>
</dbReference>
<dbReference type="InterPro" id="IPR051701">
    <property type="entry name" value="Mito_OM_Translocase_MSP1"/>
</dbReference>
<dbReference type="InterPro" id="IPR003960">
    <property type="entry name" value="ATPase_AAA_CS"/>
</dbReference>
<evidence type="ECO:0000256" key="3">
    <source>
        <dbReference type="ARBA" id="ARBA00022787"/>
    </source>
</evidence>
<dbReference type="GO" id="GO:0016887">
    <property type="term" value="F:ATP hydrolysis activity"/>
    <property type="evidence" value="ECO:0007669"/>
    <property type="project" value="InterPro"/>
</dbReference>
<keyword evidence="2" id="KW-0547">Nucleotide-binding</keyword>
<accession>A0A1Y5I6T5</accession>
<protein>
    <submittedName>
        <fullName evidence="7">AAA+-type ATPase</fullName>
    </submittedName>
</protein>
<keyword evidence="4" id="KW-0067">ATP-binding</keyword>
<dbReference type="InterPro" id="IPR018962">
    <property type="entry name" value="DUF1995"/>
</dbReference>
<keyword evidence="3" id="KW-1000">Mitochondrion outer membrane</keyword>
<evidence type="ECO:0000256" key="5">
    <source>
        <dbReference type="ARBA" id="ARBA00023128"/>
    </source>
</evidence>
<dbReference type="InterPro" id="IPR003959">
    <property type="entry name" value="ATPase_AAA_core"/>
</dbReference>
<proteinExistence type="predicted"/>
<dbReference type="GO" id="GO:0005524">
    <property type="term" value="F:ATP binding"/>
    <property type="evidence" value="ECO:0007669"/>
    <property type="project" value="UniProtKB-KW"/>
</dbReference>
<evidence type="ECO:0000259" key="6">
    <source>
        <dbReference type="SMART" id="SM00382"/>
    </source>
</evidence>
<keyword evidence="5" id="KW-0496">Mitochondrion</keyword>
<comment type="subcellular location">
    <subcellularLocation>
        <location evidence="1">Mitochondrion outer membrane</location>
        <topology evidence="1">Single-pass membrane protein</topology>
    </subcellularLocation>
</comment>
<dbReference type="RefSeq" id="XP_003078097.2">
    <property type="nucleotide sequence ID" value="XM_003078049.2"/>
</dbReference>
<dbReference type="Proteomes" id="UP000195557">
    <property type="component" value="Unassembled WGS sequence"/>
</dbReference>
<dbReference type="OrthoDB" id="8026949at2759"/>
<keyword evidence="3" id="KW-0472">Membrane</keyword>
<reference evidence="7" key="1">
    <citation type="submission" date="2017-04" db="EMBL/GenBank/DDBJ databases">
        <title>Population genomics of picophytoplankton unveils novel chromosome hypervariability.</title>
        <authorList>
            <consortium name="DOE Joint Genome Institute"/>
            <person name="Blanc-Mathieu R."/>
            <person name="Krasovec M."/>
            <person name="Hebrard M."/>
            <person name="Yau S."/>
            <person name="Desgranges E."/>
            <person name="Martin J."/>
            <person name="Schackwitz W."/>
            <person name="Kuo A."/>
            <person name="Salin G."/>
            <person name="Donnadieu C."/>
            <person name="Desdevises Y."/>
            <person name="Sanchez-Ferandin S."/>
            <person name="Moreau H."/>
            <person name="Rivals E."/>
            <person name="Grigoriev I.V."/>
            <person name="Grimsley N."/>
            <person name="Eyre-Walker A."/>
            <person name="Piganeau G."/>
        </authorList>
    </citation>
    <scope>NUCLEOTIDE SEQUENCE [LARGE SCALE GENOMIC DNA]</scope>
    <source>
        <strain evidence="7">RCC 1115</strain>
    </source>
</reference>
<name>A0A1Y5I6T5_OSTTA</name>
<evidence type="ECO:0000256" key="1">
    <source>
        <dbReference type="ARBA" id="ARBA00004572"/>
    </source>
</evidence>
<dbReference type="InterPro" id="IPR041569">
    <property type="entry name" value="AAA_lid_3"/>
</dbReference>
<dbReference type="eggNOG" id="KOG0737">
    <property type="taxonomic scope" value="Eukaryota"/>
</dbReference>
<dbReference type="PROSITE" id="PS00674">
    <property type="entry name" value="AAA"/>
    <property type="match status" value="1"/>
</dbReference>
<dbReference type="Gene3D" id="3.40.50.300">
    <property type="entry name" value="P-loop containing nucleotide triphosphate hydrolases"/>
    <property type="match status" value="1"/>
</dbReference>
<dbReference type="Pfam" id="PF17862">
    <property type="entry name" value="AAA_lid_3"/>
    <property type="match status" value="1"/>
</dbReference>
<evidence type="ECO:0000313" key="7">
    <source>
        <dbReference type="EMBL" id="OUS43793.1"/>
    </source>
</evidence>
<dbReference type="PANTHER" id="PTHR45644">
    <property type="entry name" value="AAA ATPASE, PUTATIVE (AFU_ORTHOLOGUE AFUA_2G12920)-RELATED-RELATED"/>
    <property type="match status" value="1"/>
</dbReference>
<dbReference type="GO" id="GO:0005741">
    <property type="term" value="C:mitochondrial outer membrane"/>
    <property type="evidence" value="ECO:0007669"/>
    <property type="project" value="UniProtKB-SubCell"/>
</dbReference>
<dbReference type="FunFam" id="3.40.50.300:FF:000538">
    <property type="entry name" value="ATPase family AAA domain-containing protein 1"/>
    <property type="match status" value="1"/>
</dbReference>
<evidence type="ECO:0000256" key="2">
    <source>
        <dbReference type="ARBA" id="ARBA00022741"/>
    </source>
</evidence>
<dbReference type="InterPro" id="IPR027417">
    <property type="entry name" value="P-loop_NTPase"/>
</dbReference>
<gene>
    <name evidence="7" type="ORF">BE221DRAFT_78819</name>
</gene>
<dbReference type="Pfam" id="PF09353">
    <property type="entry name" value="DUF1995"/>
    <property type="match status" value="1"/>
</dbReference>
<feature type="domain" description="AAA+ ATPase" evidence="6">
    <location>
        <begin position="426"/>
        <end position="562"/>
    </location>
</feature>
<organism evidence="7">
    <name type="scientific">Ostreococcus tauri</name>
    <name type="common">Marine green alga</name>
    <dbReference type="NCBI Taxonomy" id="70448"/>
    <lineage>
        <taxon>Eukaryota</taxon>
        <taxon>Viridiplantae</taxon>
        <taxon>Chlorophyta</taxon>
        <taxon>Mamiellophyceae</taxon>
        <taxon>Mamiellales</taxon>
        <taxon>Bathycoccaceae</taxon>
        <taxon>Ostreococcus</taxon>
    </lineage>
</organism>
<dbReference type="Pfam" id="PF00004">
    <property type="entry name" value="AAA"/>
    <property type="match status" value="1"/>
</dbReference>